<evidence type="ECO:0000256" key="5">
    <source>
        <dbReference type="SAM" id="Coils"/>
    </source>
</evidence>
<feature type="domain" description="IBR" evidence="7">
    <location>
        <begin position="295"/>
        <end position="347"/>
    </location>
</feature>
<dbReference type="InterPro" id="IPR017907">
    <property type="entry name" value="Znf_RING_CS"/>
</dbReference>
<gene>
    <name evidence="8" type="ORF">EYC84_002557</name>
</gene>
<evidence type="ECO:0000256" key="1">
    <source>
        <dbReference type="ARBA" id="ARBA00022723"/>
    </source>
</evidence>
<dbReference type="VEuPathDB" id="FungiDB:MFRU_005g03440"/>
<sequence>MSVDRRIRSCLPVDSEGFSTMLPALRIRSQLDMQHNDAAQPIEYNDDDYFREVLQLEGQEQTEILLDERLNKEAEKLGISIPEPSADEIIDDSLCKSPFTQSYHTHTPSSISQDTDSTDLTSRSSNEIVDISSIPEPWKRPTSRRSLSFHGYEKYVKQIDAQIAIPLPSPIPVNSPKRTPSLFSISSRRSYASLKNGIKSTLRRRSKTSVEQIISCVCCREDFKVATTLRTLPCSHNYCENCLRVLAIQGCTEELKMPPRCCSQAIPGSIIKSVLNKEEQSLFMKSVVQFSTPWESRIFCPNPACGEFIPTLGKIDPKQPFEVVCRSCGDKACSICKRAAHSVGQDCPEDYELDANYLKGAVISHVGVKRNFVTYVVPFGIPRLAVQIIAMVRRCLNVDVLRKSSGSRKRRRRKVAREEAEKAEAAERAAAEERTRKDDTLNALRARQLNERDRFCAFERKMKWIMWTRHGRAKIDILDRYDELSTKMKERHQRTSTHLEDRQVAAEMELRTTLKQSERSVHIRLKHMEAYCNGLGRNSAGHDTPRVVTEKDLRELGQQYNIRDDLGRLHQSRINVMRDKQAKQMENLILRQEEELENLALKQNLELETLEEMHSREEEGIIALFIERKSRLIWRWNLTEEVERKKLADKTGLQFAPMPPISWPQPKRSPVLGLESSLAFGELFGIESLWWEYFVFGKLFNMEMMVMIMIALPMIWDPMDAMGITDGCHEWMAVMDGWMNE</sequence>
<feature type="compositionally biased region" description="Basic and acidic residues" evidence="6">
    <location>
        <begin position="416"/>
        <end position="436"/>
    </location>
</feature>
<dbReference type="SUPFAM" id="SSF57850">
    <property type="entry name" value="RING/U-box"/>
    <property type="match status" value="1"/>
</dbReference>
<dbReference type="GO" id="GO:0004842">
    <property type="term" value="F:ubiquitin-protein transferase activity"/>
    <property type="evidence" value="ECO:0007669"/>
    <property type="project" value="InterPro"/>
</dbReference>
<keyword evidence="9" id="KW-1185">Reference proteome</keyword>
<accession>A0A5M9JL90</accession>
<evidence type="ECO:0000256" key="6">
    <source>
        <dbReference type="SAM" id="MobiDB-lite"/>
    </source>
</evidence>
<evidence type="ECO:0000313" key="9">
    <source>
        <dbReference type="Proteomes" id="UP000322873"/>
    </source>
</evidence>
<feature type="compositionally biased region" description="Low complexity" evidence="6">
    <location>
        <begin position="109"/>
        <end position="124"/>
    </location>
</feature>
<keyword evidence="2" id="KW-0863">Zinc-finger</keyword>
<name>A0A5M9JL90_MONFR</name>
<dbReference type="InterPro" id="IPR013083">
    <property type="entry name" value="Znf_RING/FYVE/PHD"/>
</dbReference>
<dbReference type="Gene3D" id="3.30.40.10">
    <property type="entry name" value="Zinc/RING finger domain, C3HC4 (zinc finger)"/>
    <property type="match status" value="1"/>
</dbReference>
<dbReference type="PROSITE" id="PS00518">
    <property type="entry name" value="ZF_RING_1"/>
    <property type="match status" value="1"/>
</dbReference>
<dbReference type="InterPro" id="IPR002867">
    <property type="entry name" value="IBR_dom"/>
</dbReference>
<evidence type="ECO:0000256" key="2">
    <source>
        <dbReference type="ARBA" id="ARBA00022771"/>
    </source>
</evidence>
<feature type="region of interest" description="Disordered" evidence="6">
    <location>
        <begin position="407"/>
        <end position="436"/>
    </location>
</feature>
<reference evidence="8 9" key="1">
    <citation type="submission" date="2019-06" db="EMBL/GenBank/DDBJ databases">
        <title>Genome Sequence of the Brown Rot Fungal Pathogen Monilinia fructicola.</title>
        <authorList>
            <person name="De Miccolis Angelini R.M."/>
            <person name="Landi L."/>
            <person name="Abate D."/>
            <person name="Pollastro S."/>
            <person name="Romanazzi G."/>
            <person name="Faretra F."/>
        </authorList>
    </citation>
    <scope>NUCLEOTIDE SEQUENCE [LARGE SCALE GENOMIC DNA]</scope>
    <source>
        <strain evidence="8 9">Mfrc123</strain>
    </source>
</reference>
<evidence type="ECO:0000259" key="7">
    <source>
        <dbReference type="Pfam" id="PF01485"/>
    </source>
</evidence>
<comment type="caution">
    <text evidence="8">The sequence shown here is derived from an EMBL/GenBank/DDBJ whole genome shotgun (WGS) entry which is preliminary data.</text>
</comment>
<dbReference type="InterPro" id="IPR031127">
    <property type="entry name" value="E3_UB_ligase_RBR"/>
</dbReference>
<evidence type="ECO:0000256" key="4">
    <source>
        <dbReference type="ARBA" id="ARBA00022833"/>
    </source>
</evidence>
<dbReference type="EMBL" id="VICG01000007">
    <property type="protein sequence ID" value="KAA8570244.1"/>
    <property type="molecule type" value="Genomic_DNA"/>
</dbReference>
<feature type="coiled-coil region" evidence="5">
    <location>
        <begin position="582"/>
        <end position="613"/>
    </location>
</feature>
<keyword evidence="1" id="KW-0479">Metal-binding</keyword>
<feature type="region of interest" description="Disordered" evidence="6">
    <location>
        <begin position="101"/>
        <end position="124"/>
    </location>
</feature>
<dbReference type="GO" id="GO:0016567">
    <property type="term" value="P:protein ubiquitination"/>
    <property type="evidence" value="ECO:0007669"/>
    <property type="project" value="InterPro"/>
</dbReference>
<proteinExistence type="predicted"/>
<keyword evidence="5" id="KW-0175">Coiled coil</keyword>
<evidence type="ECO:0000256" key="3">
    <source>
        <dbReference type="ARBA" id="ARBA00022786"/>
    </source>
</evidence>
<dbReference type="Pfam" id="PF01485">
    <property type="entry name" value="IBR"/>
    <property type="match status" value="1"/>
</dbReference>
<dbReference type="Proteomes" id="UP000322873">
    <property type="component" value="Unassembled WGS sequence"/>
</dbReference>
<keyword evidence="4" id="KW-0862">Zinc</keyword>
<evidence type="ECO:0000313" key="8">
    <source>
        <dbReference type="EMBL" id="KAA8570244.1"/>
    </source>
</evidence>
<dbReference type="AlphaFoldDB" id="A0A5M9JL90"/>
<dbReference type="PANTHER" id="PTHR11685">
    <property type="entry name" value="RBR FAMILY RING FINGER AND IBR DOMAIN-CONTAINING"/>
    <property type="match status" value="1"/>
</dbReference>
<keyword evidence="3" id="KW-0833">Ubl conjugation pathway</keyword>
<organism evidence="8 9">
    <name type="scientific">Monilinia fructicola</name>
    <name type="common">Brown rot fungus</name>
    <name type="synonym">Ciboria fructicola</name>
    <dbReference type="NCBI Taxonomy" id="38448"/>
    <lineage>
        <taxon>Eukaryota</taxon>
        <taxon>Fungi</taxon>
        <taxon>Dikarya</taxon>
        <taxon>Ascomycota</taxon>
        <taxon>Pezizomycotina</taxon>
        <taxon>Leotiomycetes</taxon>
        <taxon>Helotiales</taxon>
        <taxon>Sclerotiniaceae</taxon>
        <taxon>Monilinia</taxon>
    </lineage>
</organism>
<protein>
    <recommendedName>
        <fullName evidence="7">IBR domain-containing protein</fullName>
    </recommendedName>
</protein>
<dbReference type="GO" id="GO:0008270">
    <property type="term" value="F:zinc ion binding"/>
    <property type="evidence" value="ECO:0007669"/>
    <property type="project" value="UniProtKB-KW"/>
</dbReference>